<reference evidence="2" key="1">
    <citation type="submission" date="2016-11" db="UniProtKB">
        <authorList>
            <consortium name="WormBaseParasite"/>
        </authorList>
    </citation>
    <scope>IDENTIFICATION</scope>
    <source>
        <strain evidence="2">KR3021</strain>
    </source>
</reference>
<name>A0AC35UGE6_9BILA</name>
<proteinExistence type="predicted"/>
<dbReference type="Proteomes" id="UP000095286">
    <property type="component" value="Unplaced"/>
</dbReference>
<organism evidence="1 2">
    <name type="scientific">Rhabditophanes sp. KR3021</name>
    <dbReference type="NCBI Taxonomy" id="114890"/>
    <lineage>
        <taxon>Eukaryota</taxon>
        <taxon>Metazoa</taxon>
        <taxon>Ecdysozoa</taxon>
        <taxon>Nematoda</taxon>
        <taxon>Chromadorea</taxon>
        <taxon>Rhabditida</taxon>
        <taxon>Tylenchina</taxon>
        <taxon>Panagrolaimomorpha</taxon>
        <taxon>Strongyloidoidea</taxon>
        <taxon>Alloionematidae</taxon>
        <taxon>Rhabditophanes</taxon>
    </lineage>
</organism>
<sequence length="328" mass="38075">MLGDIRTWGLLRTAIIEILNQNNFGLSFEELYRDAYAMVFYKHGDHLYNGLKHELSIHLQMIVLPKIKEAFNDSFLDTLNKAWSNFTLAMVMIRDIFRYMDRVYIGAAKVDDIYTTGIKIFRRVIIEESVIGTSLFYQEMFERPFLGETRVYYESLSQKMLSCNSAIWYVTKVLQIMKREGEFADIYMDTETQIQLSNDLKFVLVTSHLKSIIEMEDSGMLFLLKNNKLQDLENMYNLIKGVPTGTSNMIACISEYVKETGSNFMRSFDLIDPSSPGSLTPMKLTDSLMGLRDRCNAFLEQSFSNDDEIKKNLQEDFEYLLNLSKKTL</sequence>
<evidence type="ECO:0000313" key="1">
    <source>
        <dbReference type="Proteomes" id="UP000095286"/>
    </source>
</evidence>
<dbReference type="WBParaSite" id="RSKR_0001117800.1">
    <property type="protein sequence ID" value="RSKR_0001117800.1"/>
    <property type="gene ID" value="RSKR_0001117800"/>
</dbReference>
<evidence type="ECO:0000313" key="2">
    <source>
        <dbReference type="WBParaSite" id="RSKR_0001117800.1"/>
    </source>
</evidence>
<protein>
    <submittedName>
        <fullName evidence="2">Cullin domain-containing protein</fullName>
    </submittedName>
</protein>
<accession>A0AC35UGE6</accession>